<reference evidence="1 2" key="1">
    <citation type="submission" date="2020-08" db="EMBL/GenBank/DDBJ databases">
        <title>Genomic Encyclopedia of Type Strains, Phase IV (KMG-IV): sequencing the most valuable type-strain genomes for metagenomic binning, comparative biology and taxonomic classification.</title>
        <authorList>
            <person name="Goeker M."/>
        </authorList>
    </citation>
    <scope>NUCLEOTIDE SEQUENCE [LARGE SCALE GENOMIC DNA]</scope>
    <source>
        <strain evidence="1 2">DSM 5391</strain>
    </source>
</reference>
<gene>
    <name evidence="1" type="ORF">HNR53_000712</name>
</gene>
<dbReference type="EMBL" id="JACHGK010000002">
    <property type="protein sequence ID" value="MBB6444104.1"/>
    <property type="molecule type" value="Genomic_DNA"/>
</dbReference>
<name>A0A7X0LVA8_9BACI</name>
<comment type="caution">
    <text evidence="1">The sequence shown here is derived from an EMBL/GenBank/DDBJ whole genome shotgun (WGS) entry which is preliminary data.</text>
</comment>
<evidence type="ECO:0000313" key="1">
    <source>
        <dbReference type="EMBL" id="MBB6444104.1"/>
    </source>
</evidence>
<sequence length="69" mass="8054">MATYKEIQAFVKENFGYTPKTCWIAHTKEICGLSPKVAHNRNKVNERVFPSPEEKQEDIKSAFRYFGMI</sequence>
<accession>A0A7X0LVA8</accession>
<evidence type="ECO:0000313" key="2">
    <source>
        <dbReference type="Proteomes" id="UP000531594"/>
    </source>
</evidence>
<keyword evidence="2" id="KW-1185">Reference proteome</keyword>
<proteinExistence type="predicted"/>
<dbReference type="RefSeq" id="WP_184522863.1">
    <property type="nucleotide sequence ID" value="NZ_JACHGK010000002.1"/>
</dbReference>
<evidence type="ECO:0008006" key="3">
    <source>
        <dbReference type="Google" id="ProtNLM"/>
    </source>
</evidence>
<protein>
    <recommendedName>
        <fullName evidence="3">RNA methyltransferase</fullName>
    </recommendedName>
</protein>
<dbReference type="AlphaFoldDB" id="A0A7X0LVA8"/>
<organism evidence="1 2">
    <name type="scientific">Bacillus benzoevorans</name>
    <dbReference type="NCBI Taxonomy" id="1456"/>
    <lineage>
        <taxon>Bacteria</taxon>
        <taxon>Bacillati</taxon>
        <taxon>Bacillota</taxon>
        <taxon>Bacilli</taxon>
        <taxon>Bacillales</taxon>
        <taxon>Bacillaceae</taxon>
        <taxon>Bacillus</taxon>
    </lineage>
</organism>
<dbReference type="Proteomes" id="UP000531594">
    <property type="component" value="Unassembled WGS sequence"/>
</dbReference>